<dbReference type="InterPro" id="IPR013222">
    <property type="entry name" value="Glyco_hyd_98_carb-bd"/>
</dbReference>
<evidence type="ECO:0000256" key="5">
    <source>
        <dbReference type="SAM" id="MobiDB-lite"/>
    </source>
</evidence>
<dbReference type="InterPro" id="IPR011989">
    <property type="entry name" value="ARM-like"/>
</dbReference>
<keyword evidence="3 4" id="KW-0408">Iron</keyword>
<dbReference type="GO" id="GO:0020037">
    <property type="term" value="F:heme binding"/>
    <property type="evidence" value="ECO:0007669"/>
    <property type="project" value="InterPro"/>
</dbReference>
<evidence type="ECO:0000256" key="1">
    <source>
        <dbReference type="ARBA" id="ARBA00022617"/>
    </source>
</evidence>
<dbReference type="InterPro" id="IPR036909">
    <property type="entry name" value="Cyt_c-like_dom_sf"/>
</dbReference>
<dbReference type="InterPro" id="IPR011041">
    <property type="entry name" value="Quinoprot_gluc/sorb_DH_b-prop"/>
</dbReference>
<dbReference type="SUPFAM" id="SSF50952">
    <property type="entry name" value="Soluble quinoprotein glucose dehydrogenase"/>
    <property type="match status" value="1"/>
</dbReference>
<dbReference type="SMART" id="SM00776">
    <property type="entry name" value="NPCBM"/>
    <property type="match status" value="1"/>
</dbReference>
<feature type="region of interest" description="Disordered" evidence="5">
    <location>
        <begin position="323"/>
        <end position="351"/>
    </location>
</feature>
<dbReference type="NCBIfam" id="TIGR02604">
    <property type="entry name" value="Piru_Ver_Nterm"/>
    <property type="match status" value="1"/>
</dbReference>
<dbReference type="EMBL" id="AMWG01000008">
    <property type="protein sequence ID" value="ELP35711.1"/>
    <property type="molecule type" value="Genomic_DNA"/>
</dbReference>
<dbReference type="Pfam" id="PF08305">
    <property type="entry name" value="NPCBM"/>
    <property type="match status" value="1"/>
</dbReference>
<dbReference type="InterPro" id="IPR029010">
    <property type="entry name" value="ThuA-like"/>
</dbReference>
<dbReference type="InterPro" id="IPR016024">
    <property type="entry name" value="ARM-type_fold"/>
</dbReference>
<dbReference type="PATRIC" id="fig|993516.3.peg.461"/>
<protein>
    <recommendedName>
        <fullName evidence="6">Cytochrome c domain-containing protein</fullName>
    </recommendedName>
</protein>
<dbReference type="InterPro" id="IPR008979">
    <property type="entry name" value="Galactose-bd-like_sf"/>
</dbReference>
<accession>L7CRK0</accession>
<dbReference type="SUPFAM" id="SSF49785">
    <property type="entry name" value="Galactose-binding domain-like"/>
    <property type="match status" value="1"/>
</dbReference>
<dbReference type="PROSITE" id="PS51007">
    <property type="entry name" value="CYTC"/>
    <property type="match status" value="1"/>
</dbReference>
<dbReference type="SUPFAM" id="SSF46626">
    <property type="entry name" value="Cytochrome c"/>
    <property type="match status" value="1"/>
</dbReference>
<dbReference type="GO" id="GO:0046872">
    <property type="term" value="F:metal ion binding"/>
    <property type="evidence" value="ECO:0007669"/>
    <property type="project" value="UniProtKB-KW"/>
</dbReference>
<dbReference type="NCBIfam" id="TIGR02603">
    <property type="entry name" value="CxxCH_TIGR02603"/>
    <property type="match status" value="1"/>
</dbReference>
<dbReference type="InterPro" id="IPR013428">
    <property type="entry name" value="Membrane-bound_put_N"/>
</dbReference>
<dbReference type="PANTHER" id="PTHR33546:SF1">
    <property type="entry name" value="LARGE, MULTIFUNCTIONAL SECRETED PROTEIN"/>
    <property type="match status" value="1"/>
</dbReference>
<evidence type="ECO:0000256" key="2">
    <source>
        <dbReference type="ARBA" id="ARBA00022723"/>
    </source>
</evidence>
<evidence type="ECO:0000313" key="8">
    <source>
        <dbReference type="Proteomes" id="UP000010959"/>
    </source>
</evidence>
<gene>
    <name evidence="7" type="ORF">RBSWK_00421</name>
</gene>
<dbReference type="Gene3D" id="2.120.10.30">
    <property type="entry name" value="TolB, C-terminal domain"/>
    <property type="match status" value="1"/>
</dbReference>
<dbReference type="InterPro" id="IPR038637">
    <property type="entry name" value="NPCBM_sf"/>
</dbReference>
<dbReference type="SUPFAM" id="SSF52317">
    <property type="entry name" value="Class I glutamine amidotransferase-like"/>
    <property type="match status" value="1"/>
</dbReference>
<dbReference type="InterPro" id="IPR013427">
    <property type="entry name" value="Haem-bd_dom_put"/>
</dbReference>
<keyword evidence="2 4" id="KW-0479">Metal-binding</keyword>
<reference evidence="7 8" key="1">
    <citation type="journal article" date="2013" name="Mar. Genomics">
        <title>Expression of sulfatases in Rhodopirellula baltica and the diversity of sulfatases in the genus Rhodopirellula.</title>
        <authorList>
            <person name="Wegner C.E."/>
            <person name="Richter-Heitmann T."/>
            <person name="Klindworth A."/>
            <person name="Klockow C."/>
            <person name="Richter M."/>
            <person name="Achstetter T."/>
            <person name="Glockner F.O."/>
            <person name="Harder J."/>
        </authorList>
    </citation>
    <scope>NUCLEOTIDE SEQUENCE [LARGE SCALE GENOMIC DNA]</scope>
    <source>
        <strain evidence="7 8">SWK14</strain>
    </source>
</reference>
<evidence type="ECO:0000313" key="7">
    <source>
        <dbReference type="EMBL" id="ELP35711.1"/>
    </source>
</evidence>
<sequence length="1502" mass="164578">MKNDVLPTTSWSWVAAFACTVLSWNMLATEAQSADGSEKSILLIAGKPSHGYGAHEHYAGLKVLEQSLLEANPNLKTEVVRGWPSDASKVESADSIVLYSDGQGRHVAFDHRDELRALLKRGGGLVCLHYATEMSPGESGDDMVELLGGHFEIHYSVNPHWIAKFDSLPEHPITHGVDSFSTNDEWYFHLRFSDKGKLTPILQAVAPESTMRRPDSAHTGNPHARKSVAAGELQTVAWAYEPEIGGRSFGFTGGHHHWNWSHVPVRRLVTNAIRWTAGDDPTTEAGSLQPIPAEQLMADQDFEPPKKFDLKAVAKEFDIPLNDVPLNTETKSKDGSKKKQPSKQSTSAVTPQLLHVSPLVTTATPDHRVSIEVDLSGVDEVARRKLFLVVSEGGNDYSCDHVAWLDPTLHGANGTSDLVEQGWVTARAGWGEVRKNANCSGGPVQVQNQPAGTTSIGTHAPSVIEFDVPPGFDKLTVTGALESGGTNQQNGNNTSVRFAVYAGAAPNDLNEVDAKAVDQQRLPEQAVAGLEVAEGLEVTLMGSEPDLSSLTNLDIDHRGRVWVCDVMNYRRNQGARPEGDRILILEDTTGDGKLDHIHTYYQGRDIDSAMGICVLGNEVIVSASPTIWKFTDTDGDDVPDSKVALFTETGQPQHDHSAHSFLFGDDGKLYWNFGNTGMQVKDANGETVVDIHGRAVVDDGKPLFGGMPFRCDLDGSNFEVLAHNFRNNWETTVDSFGALWQSDNDDDGNRGTRINFVMEQGNYGYRDEQTGASWRADRINLEDEIPLQHWHLNDPGVVPNVLQTGAGSPSGICMYEGRLLPKRFWDEVIHCDPGPNVVRAYPMKPDGAGYSATIEPLVTGTTDNWFRPADVCVAPDGSLFVTDWYDPGVGGHHQKDSDRGRLFRVAPPGVKYSVPKFDLSSVDGAIAAMKNPNRSVRYLAWQKLHAMGAEAEDALLSLYQDENPRFRARALWLLGKIDGQGRKYVKKALGDEDVNIRCTAIRLCKQLGLSVANVCGDAAGDSSAAVRRELAVALRFDESDAMPNVWAKLAEQYDGTDRWMLEALGIGSDLRAEESFASWMKSNGGEWNTPAGRDLVWRLRTDDAAAKMVELLAGGMSGEETKRYFRSLEYHPDAVRGLVLRQLLPDENNGEEVDPQVLVRTVKRMPDFDPVKFPKTQLAIMDYIRSRADEPDFVELVDQFEIRDMDDQLIATMLRQGDDNLSLSALRLLLKRKDGWNRFVSILDKDSKYDHGQLGRVVSLLGSLGNGRAIGLLAKTAGDAEMDYGLRSASVRAMAKSNGGAEELLKMTEEKKLPADTHLLAGGLLGRSANDVIAKRARKLLPQPAAADSKPLPPLDELVRLSGDSKKGMAIFRGVATCANCHIVDGFGKQVGPDLSEIGSKLSREAMFTSILAPSAGISHNYENMIALTEDGRVVNGVLVSETDEKLVLRTAEAIDLEFDQDEIVDVKKSEKSIMPENLHHTTDQQGLVDVVEYLMGLKKKS</sequence>
<organism evidence="7 8">
    <name type="scientific">Rhodopirellula baltica SWK14</name>
    <dbReference type="NCBI Taxonomy" id="993516"/>
    <lineage>
        <taxon>Bacteria</taxon>
        <taxon>Pseudomonadati</taxon>
        <taxon>Planctomycetota</taxon>
        <taxon>Planctomycetia</taxon>
        <taxon>Pirellulales</taxon>
        <taxon>Pirellulaceae</taxon>
        <taxon>Rhodopirellula</taxon>
    </lineage>
</organism>
<dbReference type="Gene3D" id="1.25.10.10">
    <property type="entry name" value="Leucine-rich Repeat Variant"/>
    <property type="match status" value="1"/>
</dbReference>
<dbReference type="Gene3D" id="3.40.50.880">
    <property type="match status" value="1"/>
</dbReference>
<evidence type="ECO:0000259" key="6">
    <source>
        <dbReference type="PROSITE" id="PS51007"/>
    </source>
</evidence>
<dbReference type="Proteomes" id="UP000010959">
    <property type="component" value="Unassembled WGS sequence"/>
</dbReference>
<dbReference type="Pfam" id="PF06283">
    <property type="entry name" value="ThuA"/>
    <property type="match status" value="1"/>
</dbReference>
<evidence type="ECO:0000256" key="3">
    <source>
        <dbReference type="ARBA" id="ARBA00023004"/>
    </source>
</evidence>
<dbReference type="RefSeq" id="WP_007335783.1">
    <property type="nucleotide sequence ID" value="NZ_AMWG01000008.1"/>
</dbReference>
<dbReference type="PROSITE" id="PS51257">
    <property type="entry name" value="PROKAR_LIPOPROTEIN"/>
    <property type="match status" value="1"/>
</dbReference>
<dbReference type="InterPro" id="IPR029062">
    <property type="entry name" value="Class_I_gatase-like"/>
</dbReference>
<dbReference type="SUPFAM" id="SSF48371">
    <property type="entry name" value="ARM repeat"/>
    <property type="match status" value="1"/>
</dbReference>
<dbReference type="Gene3D" id="1.10.760.10">
    <property type="entry name" value="Cytochrome c-like domain"/>
    <property type="match status" value="1"/>
</dbReference>
<dbReference type="InterPro" id="IPR055557">
    <property type="entry name" value="DUF7133"/>
</dbReference>
<dbReference type="Pfam" id="PF23500">
    <property type="entry name" value="DUF7133"/>
    <property type="match status" value="1"/>
</dbReference>
<evidence type="ECO:0000256" key="4">
    <source>
        <dbReference type="PROSITE-ProRule" id="PRU00433"/>
    </source>
</evidence>
<dbReference type="InterPro" id="IPR009056">
    <property type="entry name" value="Cyt_c-like_dom"/>
</dbReference>
<comment type="caution">
    <text evidence="7">The sequence shown here is derived from an EMBL/GenBank/DDBJ whole genome shotgun (WGS) entry which is preliminary data.</text>
</comment>
<keyword evidence="1 4" id="KW-0349">Heme</keyword>
<proteinExistence type="predicted"/>
<dbReference type="GO" id="GO:0009055">
    <property type="term" value="F:electron transfer activity"/>
    <property type="evidence" value="ECO:0007669"/>
    <property type="project" value="InterPro"/>
</dbReference>
<dbReference type="InterPro" id="IPR011042">
    <property type="entry name" value="6-blade_b-propeller_TolB-like"/>
</dbReference>
<dbReference type="PANTHER" id="PTHR33546">
    <property type="entry name" value="LARGE, MULTIFUNCTIONAL SECRETED PROTEIN-RELATED"/>
    <property type="match status" value="1"/>
</dbReference>
<dbReference type="Gene3D" id="2.60.120.1060">
    <property type="entry name" value="NPCBM/NEW2 domain"/>
    <property type="match status" value="1"/>
</dbReference>
<feature type="domain" description="Cytochrome c" evidence="6">
    <location>
        <begin position="1363"/>
        <end position="1499"/>
    </location>
</feature>
<name>L7CRK0_RHOBT</name>